<accession>A0A0J1CNM2</accession>
<organism evidence="1 2">
    <name type="scientific">Caballeronia mineralivorans PML1(12)</name>
    <dbReference type="NCBI Taxonomy" id="908627"/>
    <lineage>
        <taxon>Bacteria</taxon>
        <taxon>Pseudomonadati</taxon>
        <taxon>Pseudomonadota</taxon>
        <taxon>Betaproteobacteria</taxon>
        <taxon>Burkholderiales</taxon>
        <taxon>Burkholderiaceae</taxon>
        <taxon>Caballeronia</taxon>
    </lineage>
</organism>
<proteinExistence type="predicted"/>
<dbReference type="Proteomes" id="UP000035963">
    <property type="component" value="Unassembled WGS sequence"/>
</dbReference>
<comment type="caution">
    <text evidence="1">The sequence shown here is derived from an EMBL/GenBank/DDBJ whole genome shotgun (WGS) entry which is preliminary data.</text>
</comment>
<reference evidence="1 2" key="1">
    <citation type="journal article" date="2015" name="Genome Announc.">
        <title>Draft Genome Sequence of Burkholderia sp. Strain PML1(12), an Ectomycorrhizosphere-Inhabiting Bacterium with Effective Mineral-Weathering Ability.</title>
        <authorList>
            <person name="Uroz S."/>
            <person name="Oger P."/>
        </authorList>
    </citation>
    <scope>NUCLEOTIDE SEQUENCE [LARGE SCALE GENOMIC DNA]</scope>
    <source>
        <strain evidence="2">PML1(12)</strain>
    </source>
</reference>
<protein>
    <submittedName>
        <fullName evidence="1">Uncharacterized protein</fullName>
    </submittedName>
</protein>
<name>A0A0J1CNM2_9BURK</name>
<sequence>MKDGGVYYRDGANSEMTGPAHIGICEKLHIISMTFSPICMSKKTQKEDKAIHYNMPLALDVLSVADSPDTGMVATIETLRRLSS</sequence>
<gene>
    <name evidence="1" type="ORF">EOS_31330</name>
</gene>
<dbReference type="RefSeq" id="WP_047896090.1">
    <property type="nucleotide sequence ID" value="NZ_AEJF01000184.1"/>
</dbReference>
<dbReference type="EMBL" id="AEJF01000184">
    <property type="protein sequence ID" value="KLU22292.1"/>
    <property type="molecule type" value="Genomic_DNA"/>
</dbReference>
<keyword evidence="2" id="KW-1185">Reference proteome</keyword>
<evidence type="ECO:0000313" key="1">
    <source>
        <dbReference type="EMBL" id="KLU22292.1"/>
    </source>
</evidence>
<dbReference type="PATRIC" id="fig|908627.4.peg.6986"/>
<dbReference type="AlphaFoldDB" id="A0A0J1CNM2"/>
<evidence type="ECO:0000313" key="2">
    <source>
        <dbReference type="Proteomes" id="UP000035963"/>
    </source>
</evidence>